<feature type="signal peptide" evidence="1">
    <location>
        <begin position="1"/>
        <end position="22"/>
    </location>
</feature>
<dbReference type="InterPro" id="IPR016773">
    <property type="entry name" value="Fe3_uptake_reg_CjrA_prd"/>
</dbReference>
<dbReference type="Gene3D" id="3.40.50.11550">
    <property type="match status" value="1"/>
</dbReference>
<evidence type="ECO:0000313" key="4">
    <source>
        <dbReference type="Proteomes" id="UP000198847"/>
    </source>
</evidence>
<dbReference type="CDD" id="cd14727">
    <property type="entry name" value="ChanN-like"/>
    <property type="match status" value="1"/>
</dbReference>
<dbReference type="SUPFAM" id="SSF159501">
    <property type="entry name" value="EreA/ChaN-like"/>
    <property type="match status" value="1"/>
</dbReference>
<dbReference type="EMBL" id="FODY01000045">
    <property type="protein sequence ID" value="SEP47486.1"/>
    <property type="molecule type" value="Genomic_DNA"/>
</dbReference>
<dbReference type="Proteomes" id="UP000198847">
    <property type="component" value="Unassembled WGS sequence"/>
</dbReference>
<dbReference type="AlphaFoldDB" id="A0A1H8Y5Y4"/>
<dbReference type="STRING" id="112903.SAMN04490178_14517"/>
<dbReference type="PIRSF" id="PIRSF020419">
    <property type="entry name" value="Fe_uptake_reg_CjrA_prd"/>
    <property type="match status" value="1"/>
</dbReference>
<evidence type="ECO:0000256" key="1">
    <source>
        <dbReference type="SAM" id="SignalP"/>
    </source>
</evidence>
<evidence type="ECO:0000259" key="2">
    <source>
        <dbReference type="Pfam" id="PF04187"/>
    </source>
</evidence>
<sequence length="293" mass="32823">MRIGMIAFLLAVAFLQTLPGKAQSLPSGCLIYTAAGQPVTYQGLAQLINRYDVIVFGEYHDNALLHQLEFQLLQAAFGRQPKLAVSLEMFERDVQSRLDDYLAGRSPEEKFLSLARPWPNYRTDYRPLVEFAKANSLPVIAANIPRALAARYARTGELAGLTAEESAYLPQVHLAPPGQYRERFMDYLKGERASAMPVGDDKLENYYKAQCLKDDTMAESIAAFHQRQPDYKIIHYQGDFHSRHRLGVVEKLQLLDPALRIAVITPVYAKDFGNLPKLLAEQGAAGDIVVILQ</sequence>
<reference evidence="3 4" key="1">
    <citation type="submission" date="2016-10" db="EMBL/GenBank/DDBJ databases">
        <authorList>
            <person name="de Groot N.N."/>
        </authorList>
    </citation>
    <scope>NUCLEOTIDE SEQUENCE [LARGE SCALE GENOMIC DNA]</scope>
    <source>
        <strain evidence="3 4">DSM 13305</strain>
    </source>
</reference>
<organism evidence="3 4">
    <name type="scientific">Propionispora vibrioides</name>
    <dbReference type="NCBI Taxonomy" id="112903"/>
    <lineage>
        <taxon>Bacteria</taxon>
        <taxon>Bacillati</taxon>
        <taxon>Bacillota</taxon>
        <taxon>Negativicutes</taxon>
        <taxon>Selenomonadales</taxon>
        <taxon>Sporomusaceae</taxon>
        <taxon>Propionispora</taxon>
    </lineage>
</organism>
<feature type="domain" description="Haem-binding uptake Tiki superfamily ChaN" evidence="2">
    <location>
        <begin position="46"/>
        <end position="252"/>
    </location>
</feature>
<dbReference type="Pfam" id="PF04187">
    <property type="entry name" value="Cofac_haem_bdg"/>
    <property type="match status" value="1"/>
</dbReference>
<keyword evidence="4" id="KW-1185">Reference proteome</keyword>
<protein>
    <submittedName>
        <fullName evidence="3">Uncharacterized iron-regulated protein</fullName>
    </submittedName>
</protein>
<name>A0A1H8Y5Y4_9FIRM</name>
<proteinExistence type="predicted"/>
<feature type="chain" id="PRO_5011617222" evidence="1">
    <location>
        <begin position="23"/>
        <end position="293"/>
    </location>
</feature>
<keyword evidence="1" id="KW-0732">Signal</keyword>
<dbReference type="OrthoDB" id="1680202at2"/>
<evidence type="ECO:0000313" key="3">
    <source>
        <dbReference type="EMBL" id="SEP47486.1"/>
    </source>
</evidence>
<accession>A0A1H8Y5Y4</accession>
<dbReference type="InterPro" id="IPR007314">
    <property type="entry name" value="Cofac_haem-bd_dom"/>
</dbReference>
<gene>
    <name evidence="3" type="ORF">SAMN04490178_14517</name>
</gene>